<sequence>MKLFSICFLLIILVQTQQNLNYFEYGVKVIPHPQKQAKGGEDAYYANSKLLAVADGVGGWQEQGIDPSIYSRTLCQNLGQLYLQNEKKYQNNPKDLIINVQPTVQYLGSSTLVLITIDQVENYIYSSYIGDSGYMIFRYNQQYLDIIFEFEEQQKSFNFPFQLGVEENGDNPQASVKFKHQIQHNDILVIASDGVFDNLDMNQIKNIIENNGKKNMSSNQLNNLADKIAQSAFEFSINQNYNSPFSKKAWTNGIRTYGGKSDDITVIVAQIKLKKEKKEEL</sequence>
<dbReference type="PANTHER" id="PTHR12320">
    <property type="entry name" value="PROTEIN PHOSPHATASE 2C"/>
    <property type="match status" value="1"/>
</dbReference>
<keyword evidence="1" id="KW-0479">Metal-binding</keyword>
<evidence type="ECO:0000259" key="3">
    <source>
        <dbReference type="PROSITE" id="PS51746"/>
    </source>
</evidence>
<keyword evidence="1" id="KW-0460">Magnesium</keyword>
<dbReference type="Gene3D" id="3.60.40.10">
    <property type="entry name" value="PPM-type phosphatase domain"/>
    <property type="match status" value="1"/>
</dbReference>
<keyword evidence="1" id="KW-0904">Protein phosphatase</keyword>
<accession>G0QVN0</accession>
<dbReference type="SUPFAM" id="SSF81606">
    <property type="entry name" value="PP2C-like"/>
    <property type="match status" value="1"/>
</dbReference>
<dbReference type="InterPro" id="IPR036457">
    <property type="entry name" value="PPM-type-like_dom_sf"/>
</dbReference>
<dbReference type="SMART" id="SM00332">
    <property type="entry name" value="PP2Cc"/>
    <property type="match status" value="1"/>
</dbReference>
<keyword evidence="5" id="KW-1185">Reference proteome</keyword>
<keyword evidence="1" id="KW-0464">Manganese</keyword>
<dbReference type="STRING" id="857967.G0QVN0"/>
<dbReference type="InterPro" id="IPR001932">
    <property type="entry name" value="PPM-type_phosphatase-like_dom"/>
</dbReference>
<keyword evidence="2" id="KW-0732">Signal</keyword>
<dbReference type="GO" id="GO:0046872">
    <property type="term" value="F:metal ion binding"/>
    <property type="evidence" value="ECO:0007669"/>
    <property type="project" value="UniProtKB-UniRule"/>
</dbReference>
<dbReference type="EC" id="3.1.3.16" evidence="1"/>
<name>G0QVN0_ICHMU</name>
<dbReference type="Proteomes" id="UP000008983">
    <property type="component" value="Unassembled WGS sequence"/>
</dbReference>
<dbReference type="RefSeq" id="XP_004032304.1">
    <property type="nucleotide sequence ID" value="XM_004032256.1"/>
</dbReference>
<dbReference type="SMART" id="SM00331">
    <property type="entry name" value="PP2C_SIG"/>
    <property type="match status" value="1"/>
</dbReference>
<dbReference type="EMBL" id="GL983950">
    <property type="protein sequence ID" value="EGR30717.1"/>
    <property type="molecule type" value="Genomic_DNA"/>
</dbReference>
<proteinExistence type="inferred from homology"/>
<evidence type="ECO:0000256" key="2">
    <source>
        <dbReference type="SAM" id="SignalP"/>
    </source>
</evidence>
<dbReference type="GO" id="GO:0004722">
    <property type="term" value="F:protein serine/threonine phosphatase activity"/>
    <property type="evidence" value="ECO:0007669"/>
    <property type="project" value="UniProtKB-EC"/>
</dbReference>
<feature type="signal peptide" evidence="2">
    <location>
        <begin position="1"/>
        <end position="16"/>
    </location>
</feature>
<dbReference type="OrthoDB" id="60843at2759"/>
<dbReference type="InterPro" id="IPR039123">
    <property type="entry name" value="PPTC7"/>
</dbReference>
<dbReference type="OMA" id="QKACNSL"/>
<comment type="cofactor">
    <cofactor evidence="1">
        <name>Mg(2+)</name>
        <dbReference type="ChEBI" id="CHEBI:18420"/>
    </cofactor>
</comment>
<organism evidence="4 5">
    <name type="scientific">Ichthyophthirius multifiliis</name>
    <name type="common">White spot disease agent</name>
    <name type="synonym">Ich</name>
    <dbReference type="NCBI Taxonomy" id="5932"/>
    <lineage>
        <taxon>Eukaryota</taxon>
        <taxon>Sar</taxon>
        <taxon>Alveolata</taxon>
        <taxon>Ciliophora</taxon>
        <taxon>Intramacronucleata</taxon>
        <taxon>Oligohymenophorea</taxon>
        <taxon>Hymenostomatida</taxon>
        <taxon>Ophryoglenina</taxon>
        <taxon>Ichthyophthirius</taxon>
    </lineage>
</organism>
<dbReference type="PROSITE" id="PS51746">
    <property type="entry name" value="PPM_2"/>
    <property type="match status" value="1"/>
</dbReference>
<keyword evidence="1 4" id="KW-0378">Hydrolase</keyword>
<protein>
    <recommendedName>
        <fullName evidence="1">Protein phosphatase</fullName>
        <ecNumber evidence="1">3.1.3.16</ecNumber>
    </recommendedName>
</protein>
<evidence type="ECO:0000256" key="1">
    <source>
        <dbReference type="RuleBase" id="RU366020"/>
    </source>
</evidence>
<gene>
    <name evidence="4" type="ORF">IMG5_124840</name>
</gene>
<evidence type="ECO:0000313" key="4">
    <source>
        <dbReference type="EMBL" id="EGR30717.1"/>
    </source>
</evidence>
<reference evidence="4 5" key="1">
    <citation type="submission" date="2011-07" db="EMBL/GenBank/DDBJ databases">
        <authorList>
            <person name="Coyne R."/>
            <person name="Brami D."/>
            <person name="Johnson J."/>
            <person name="Hostetler J."/>
            <person name="Hannick L."/>
            <person name="Clark T."/>
            <person name="Cassidy-Hanley D."/>
            <person name="Inman J."/>
        </authorList>
    </citation>
    <scope>NUCLEOTIDE SEQUENCE [LARGE SCALE GENOMIC DNA]</scope>
    <source>
        <strain evidence="4 5">G5</strain>
    </source>
</reference>
<dbReference type="eggNOG" id="KOG1379">
    <property type="taxonomic scope" value="Eukaryota"/>
</dbReference>
<dbReference type="GeneID" id="14906844"/>
<feature type="chain" id="PRO_5003408176" description="Protein phosphatase" evidence="2">
    <location>
        <begin position="17"/>
        <end position="281"/>
    </location>
</feature>
<comment type="catalytic activity">
    <reaction evidence="1">
        <text>O-phospho-L-seryl-[protein] + H2O = L-seryl-[protein] + phosphate</text>
        <dbReference type="Rhea" id="RHEA:20629"/>
        <dbReference type="Rhea" id="RHEA-COMP:9863"/>
        <dbReference type="Rhea" id="RHEA-COMP:11604"/>
        <dbReference type="ChEBI" id="CHEBI:15377"/>
        <dbReference type="ChEBI" id="CHEBI:29999"/>
        <dbReference type="ChEBI" id="CHEBI:43474"/>
        <dbReference type="ChEBI" id="CHEBI:83421"/>
        <dbReference type="EC" id="3.1.3.16"/>
    </reaction>
</comment>
<dbReference type="InParanoid" id="G0QVN0"/>
<dbReference type="PANTHER" id="PTHR12320:SF1">
    <property type="entry name" value="PROTEIN PHOSPHATASE PTC7 HOMOLOG"/>
    <property type="match status" value="1"/>
</dbReference>
<comment type="similarity">
    <text evidence="1">Belongs to the PP2C family.</text>
</comment>
<evidence type="ECO:0000313" key="5">
    <source>
        <dbReference type="Proteomes" id="UP000008983"/>
    </source>
</evidence>
<dbReference type="AlphaFoldDB" id="G0QVN0"/>
<comment type="catalytic activity">
    <reaction evidence="1">
        <text>O-phospho-L-threonyl-[protein] + H2O = L-threonyl-[protein] + phosphate</text>
        <dbReference type="Rhea" id="RHEA:47004"/>
        <dbReference type="Rhea" id="RHEA-COMP:11060"/>
        <dbReference type="Rhea" id="RHEA-COMP:11605"/>
        <dbReference type="ChEBI" id="CHEBI:15377"/>
        <dbReference type="ChEBI" id="CHEBI:30013"/>
        <dbReference type="ChEBI" id="CHEBI:43474"/>
        <dbReference type="ChEBI" id="CHEBI:61977"/>
        <dbReference type="EC" id="3.1.3.16"/>
    </reaction>
</comment>
<feature type="domain" description="PPM-type phosphatase" evidence="3">
    <location>
        <begin position="24"/>
        <end position="271"/>
    </location>
</feature>
<comment type="cofactor">
    <cofactor evidence="1">
        <name>Mn(2+)</name>
        <dbReference type="ChEBI" id="CHEBI:29035"/>
    </cofactor>
</comment>